<protein>
    <submittedName>
        <fullName evidence="1">Uncharacterized protein</fullName>
    </submittedName>
</protein>
<accession>A0A540LEC7</accession>
<evidence type="ECO:0000313" key="2">
    <source>
        <dbReference type="Proteomes" id="UP000315295"/>
    </source>
</evidence>
<gene>
    <name evidence="1" type="ORF">C1H46_029604</name>
</gene>
<reference evidence="1 2" key="1">
    <citation type="journal article" date="2019" name="G3 (Bethesda)">
        <title>Sequencing of a Wild Apple (Malus baccata) Genome Unravels the Differences Between Cultivated and Wild Apple Species Regarding Disease Resistance and Cold Tolerance.</title>
        <authorList>
            <person name="Chen X."/>
        </authorList>
    </citation>
    <scope>NUCLEOTIDE SEQUENCE [LARGE SCALE GENOMIC DNA]</scope>
    <source>
        <strain evidence="2">cv. Shandingzi</strain>
        <tissue evidence="1">Leaves</tissue>
    </source>
</reference>
<keyword evidence="2" id="KW-1185">Reference proteome</keyword>
<organism evidence="1 2">
    <name type="scientific">Malus baccata</name>
    <name type="common">Siberian crab apple</name>
    <name type="synonym">Pyrus baccata</name>
    <dbReference type="NCBI Taxonomy" id="106549"/>
    <lineage>
        <taxon>Eukaryota</taxon>
        <taxon>Viridiplantae</taxon>
        <taxon>Streptophyta</taxon>
        <taxon>Embryophyta</taxon>
        <taxon>Tracheophyta</taxon>
        <taxon>Spermatophyta</taxon>
        <taxon>Magnoliopsida</taxon>
        <taxon>eudicotyledons</taxon>
        <taxon>Gunneridae</taxon>
        <taxon>Pentapetalae</taxon>
        <taxon>rosids</taxon>
        <taxon>fabids</taxon>
        <taxon>Rosales</taxon>
        <taxon>Rosaceae</taxon>
        <taxon>Amygdaloideae</taxon>
        <taxon>Maleae</taxon>
        <taxon>Malus</taxon>
    </lineage>
</organism>
<dbReference type="Proteomes" id="UP000315295">
    <property type="component" value="Unassembled WGS sequence"/>
</dbReference>
<sequence length="95" mass="10239">MYQKDKPFIDATIKVLEVTSMRASPQVTATTKKLPHLIQDPTQASGEGSSIIPFSSSWRGLGPVSFTFSAQGRSSQASLGFWGHGDSYSSTLKES</sequence>
<name>A0A540LEC7_MALBA</name>
<proteinExistence type="predicted"/>
<evidence type="ECO:0000313" key="1">
    <source>
        <dbReference type="EMBL" id="TQD84826.1"/>
    </source>
</evidence>
<dbReference type="EMBL" id="VIEB01000618">
    <property type="protein sequence ID" value="TQD84826.1"/>
    <property type="molecule type" value="Genomic_DNA"/>
</dbReference>
<dbReference type="AlphaFoldDB" id="A0A540LEC7"/>
<comment type="caution">
    <text evidence="1">The sequence shown here is derived from an EMBL/GenBank/DDBJ whole genome shotgun (WGS) entry which is preliminary data.</text>
</comment>